<dbReference type="Proteomes" id="UP001500893">
    <property type="component" value="Unassembled WGS sequence"/>
</dbReference>
<reference evidence="3" key="1">
    <citation type="journal article" date="2019" name="Int. J. Syst. Evol. Microbiol.">
        <title>The Global Catalogue of Microorganisms (GCM) 10K type strain sequencing project: providing services to taxonomists for standard genome sequencing and annotation.</title>
        <authorList>
            <consortium name="The Broad Institute Genomics Platform"/>
            <consortium name="The Broad Institute Genome Sequencing Center for Infectious Disease"/>
            <person name="Wu L."/>
            <person name="Ma J."/>
        </authorList>
    </citation>
    <scope>NUCLEOTIDE SEQUENCE [LARGE SCALE GENOMIC DNA]</scope>
    <source>
        <strain evidence="3">JCM 11574</strain>
    </source>
</reference>
<keyword evidence="3" id="KW-1185">Reference proteome</keyword>
<gene>
    <name evidence="2" type="ORF">GCM10010521_21670</name>
</gene>
<dbReference type="EMBL" id="BAAAVM010000025">
    <property type="protein sequence ID" value="GAA3135351.1"/>
    <property type="molecule type" value="Genomic_DNA"/>
</dbReference>
<sequence length="103" mass="11678">MRDLGLVERVEGVRGGEGGERLVPHALDLFRFQRLDLYRVVRLIRCRHLFPYFRLAGGWSPSPTREGRVKDTKVPKAESNGVKERECARGALRPDKPGPPRAT</sequence>
<organism evidence="2 3">
    <name type="scientific">Streptomyces rameus</name>
    <dbReference type="NCBI Taxonomy" id="68261"/>
    <lineage>
        <taxon>Bacteria</taxon>
        <taxon>Bacillati</taxon>
        <taxon>Actinomycetota</taxon>
        <taxon>Actinomycetes</taxon>
        <taxon>Kitasatosporales</taxon>
        <taxon>Streptomycetaceae</taxon>
        <taxon>Streptomyces</taxon>
    </lineage>
</organism>
<evidence type="ECO:0000256" key="1">
    <source>
        <dbReference type="SAM" id="MobiDB-lite"/>
    </source>
</evidence>
<protein>
    <submittedName>
        <fullName evidence="2">Uncharacterized protein</fullName>
    </submittedName>
</protein>
<comment type="caution">
    <text evidence="2">The sequence shown here is derived from an EMBL/GenBank/DDBJ whole genome shotgun (WGS) entry which is preliminary data.</text>
</comment>
<evidence type="ECO:0000313" key="3">
    <source>
        <dbReference type="Proteomes" id="UP001500893"/>
    </source>
</evidence>
<accession>A0ABP6N8C5</accession>
<name>A0ABP6N8C5_9ACTN</name>
<feature type="region of interest" description="Disordered" evidence="1">
    <location>
        <begin position="58"/>
        <end position="103"/>
    </location>
</feature>
<feature type="compositionally biased region" description="Basic and acidic residues" evidence="1">
    <location>
        <begin position="65"/>
        <end position="103"/>
    </location>
</feature>
<proteinExistence type="predicted"/>
<evidence type="ECO:0000313" key="2">
    <source>
        <dbReference type="EMBL" id="GAA3135351.1"/>
    </source>
</evidence>